<dbReference type="InterPro" id="IPR054438">
    <property type="entry name" value="Struct_cement_gp24/gp6"/>
</dbReference>
<dbReference type="Pfam" id="PF22758">
    <property type="entry name" value="Phage_cement"/>
    <property type="match status" value="1"/>
</dbReference>
<organism evidence="1 2">
    <name type="scientific">Vibrio phage Vc1</name>
    <dbReference type="NCBI Taxonomy" id="1480731"/>
    <lineage>
        <taxon>Viruses</taxon>
        <taxon>Duplodnaviria</taxon>
        <taxon>Heunggongvirae</taxon>
        <taxon>Uroviricota</taxon>
        <taxon>Caudoviricetes</taxon>
        <taxon>Drexlerviridae</taxon>
        <taxon>Jhansiroadvirus</taxon>
        <taxon>Jhansiroadvirus gwaliVC1</taxon>
    </lineage>
</organism>
<dbReference type="EMBL" id="MT360682">
    <property type="protein sequence ID" value="WEY17668.1"/>
    <property type="molecule type" value="Genomic_DNA"/>
</dbReference>
<dbReference type="Proteomes" id="UP000509462">
    <property type="component" value="Segment"/>
</dbReference>
<reference evidence="1" key="1">
    <citation type="submission" date="2020-04" db="EMBL/GenBank/DDBJ databases">
        <authorList>
            <person name="Kumar P."/>
            <person name="Meghvansi M.K."/>
            <person name="Kamboj D.V."/>
        </authorList>
    </citation>
    <scope>NUCLEOTIDE SEQUENCE [LARGE SCALE GENOMIC DNA]</scope>
</reference>
<evidence type="ECO:0000313" key="1">
    <source>
        <dbReference type="EMBL" id="WEY17668.1"/>
    </source>
</evidence>
<protein>
    <submittedName>
        <fullName evidence="1">Capsid decoration protein</fullName>
    </submittedName>
</protein>
<sequence>MAQINASYAVAMAYALPGRVSDTSAYNIDGACVVDDQAAAVIKPGYAVTVKSVDTEGHKVIQALGAKAYGVAIRSHAYTENVNGEMVYVQGGGINVMTHGRVWIVTKDDAAQTFDTQVKLTAAGEADAAGGTVSTGWTYTGQFTTRGEGSAAVNLAEIQITQNAPIPAAAVVR</sequence>
<proteinExistence type="predicted"/>
<keyword evidence="2" id="KW-1185">Reference proteome</keyword>
<name>A0A9X9TDE7_9CAUD</name>
<evidence type="ECO:0000313" key="2">
    <source>
        <dbReference type="Proteomes" id="UP000509462"/>
    </source>
</evidence>
<gene>
    <name evidence="1" type="ORF">VC1_05</name>
</gene>
<accession>A0A9X9TDE7</accession>